<comment type="caution">
    <text evidence="2">The sequence shown here is derived from an EMBL/GenBank/DDBJ whole genome shotgun (WGS) entry which is preliminary data.</text>
</comment>
<accession>A0A2N1MTV0</accession>
<gene>
    <name evidence="2" type="ORF">RhiirC2_80811</name>
</gene>
<feature type="transmembrane region" description="Helical" evidence="1">
    <location>
        <begin position="30"/>
        <end position="53"/>
    </location>
</feature>
<evidence type="ECO:0000256" key="1">
    <source>
        <dbReference type="SAM" id="Phobius"/>
    </source>
</evidence>
<sequence>MLETYVRTKRIEVRPNLYYHTVLLNLIPVYFYYLIVHYIFTVKIFYFQFTFFLNVR</sequence>
<proteinExistence type="predicted"/>
<name>A0A2N1MTV0_9GLOM</name>
<dbReference type="Proteomes" id="UP000233469">
    <property type="component" value="Unassembled WGS sequence"/>
</dbReference>
<keyword evidence="1" id="KW-1133">Transmembrane helix</keyword>
<keyword evidence="1" id="KW-0812">Transmembrane</keyword>
<evidence type="ECO:0000313" key="2">
    <source>
        <dbReference type="EMBL" id="PKK65066.1"/>
    </source>
</evidence>
<organism evidence="2 3">
    <name type="scientific">Rhizophagus irregularis</name>
    <dbReference type="NCBI Taxonomy" id="588596"/>
    <lineage>
        <taxon>Eukaryota</taxon>
        <taxon>Fungi</taxon>
        <taxon>Fungi incertae sedis</taxon>
        <taxon>Mucoromycota</taxon>
        <taxon>Glomeromycotina</taxon>
        <taxon>Glomeromycetes</taxon>
        <taxon>Glomerales</taxon>
        <taxon>Glomeraceae</taxon>
        <taxon>Rhizophagus</taxon>
    </lineage>
</organism>
<evidence type="ECO:0000313" key="3">
    <source>
        <dbReference type="Proteomes" id="UP000233469"/>
    </source>
</evidence>
<dbReference type="EMBL" id="LLXL01001331">
    <property type="protein sequence ID" value="PKK65066.1"/>
    <property type="molecule type" value="Genomic_DNA"/>
</dbReference>
<protein>
    <submittedName>
        <fullName evidence="2">Uncharacterized protein</fullName>
    </submittedName>
</protein>
<reference evidence="2 3" key="2">
    <citation type="submission" date="2017-10" db="EMBL/GenBank/DDBJ databases">
        <title>Extensive intraspecific genome diversity in a model arbuscular mycorrhizal fungus.</title>
        <authorList>
            <person name="Chen E.C.H."/>
            <person name="Morin E."/>
            <person name="Baudet D."/>
            <person name="Noel J."/>
            <person name="Ndikumana S."/>
            <person name="Charron P."/>
            <person name="St-Onge C."/>
            <person name="Giorgi J."/>
            <person name="Grigoriev I.V."/>
            <person name="Roux C."/>
            <person name="Martin F.M."/>
            <person name="Corradi N."/>
        </authorList>
    </citation>
    <scope>NUCLEOTIDE SEQUENCE [LARGE SCALE GENOMIC DNA]</scope>
    <source>
        <strain evidence="2 3">C2</strain>
    </source>
</reference>
<reference evidence="2 3" key="1">
    <citation type="submission" date="2016-04" db="EMBL/GenBank/DDBJ databases">
        <title>Genome analyses suggest a sexual origin of heterokaryosis in a supposedly ancient asexual fungus.</title>
        <authorList>
            <person name="Ropars J."/>
            <person name="Sedzielewska K."/>
            <person name="Noel J."/>
            <person name="Charron P."/>
            <person name="Farinelli L."/>
            <person name="Marton T."/>
            <person name="Kruger M."/>
            <person name="Pelin A."/>
            <person name="Brachmann A."/>
            <person name="Corradi N."/>
        </authorList>
    </citation>
    <scope>NUCLEOTIDE SEQUENCE [LARGE SCALE GENOMIC DNA]</scope>
    <source>
        <strain evidence="2 3">C2</strain>
    </source>
</reference>
<dbReference type="AlphaFoldDB" id="A0A2N1MTV0"/>
<keyword evidence="1" id="KW-0472">Membrane</keyword>